<dbReference type="SUPFAM" id="SSF53613">
    <property type="entry name" value="Ribokinase-like"/>
    <property type="match status" value="1"/>
</dbReference>
<dbReference type="OrthoDB" id="9810880at2"/>
<evidence type="ECO:0000313" key="5">
    <source>
        <dbReference type="Proteomes" id="UP000198461"/>
    </source>
</evidence>
<dbReference type="GO" id="GO:0009229">
    <property type="term" value="P:thiamine diphosphate biosynthetic process"/>
    <property type="evidence" value="ECO:0007669"/>
    <property type="project" value="UniProtKB-UniPathway"/>
</dbReference>
<keyword evidence="4" id="KW-0418">Kinase</keyword>
<organism evidence="4 5">
    <name type="scientific">Sulfurivirga caldicuralii</name>
    <dbReference type="NCBI Taxonomy" id="364032"/>
    <lineage>
        <taxon>Bacteria</taxon>
        <taxon>Pseudomonadati</taxon>
        <taxon>Pseudomonadota</taxon>
        <taxon>Gammaproteobacteria</taxon>
        <taxon>Thiotrichales</taxon>
        <taxon>Piscirickettsiaceae</taxon>
        <taxon>Sulfurivirga</taxon>
    </lineage>
</organism>
<dbReference type="UniPathway" id="UPA00060">
    <property type="reaction ID" value="UER00138"/>
</dbReference>
<name>A0A1N6DE29_9GAMM</name>
<dbReference type="InterPro" id="IPR004399">
    <property type="entry name" value="HMP/HMP-P_kinase_dom"/>
</dbReference>
<evidence type="ECO:0000256" key="1">
    <source>
        <dbReference type="ARBA" id="ARBA00004948"/>
    </source>
</evidence>
<dbReference type="RefSeq" id="WP_074200416.1">
    <property type="nucleotide sequence ID" value="NZ_FSRE01000001.1"/>
</dbReference>
<feature type="domain" description="Pyridoxamine kinase/Phosphomethylpyrimidine kinase" evidence="3">
    <location>
        <begin position="14"/>
        <end position="249"/>
    </location>
</feature>
<keyword evidence="5" id="KW-1185">Reference proteome</keyword>
<sequence>MNTSPVILTLAGFDPSGGAGLLADIKTIHALGGYGTGVITAQTVQNTCHVRATRMEPPELITAQIAALMEDTPPAAVKIGMLGSAAVTDAITAALKDWQGPLVLDPVIASSSGHPLYHDPLSTLLPLLRRATLITPNHAEAEQLAQALDCEPQDLPTALGCAVLRTGGDLAGGTLTDELLMPEGWQQTFTHPRVDTPNTHGTGCTLSSAIATLLAQKKPLEAAVAEAIAWMQQRLAASTWQIGHGRGPIRHL</sequence>
<evidence type="ECO:0000256" key="2">
    <source>
        <dbReference type="ARBA" id="ARBA00012135"/>
    </source>
</evidence>
<dbReference type="CDD" id="cd01169">
    <property type="entry name" value="HMPP_kinase"/>
    <property type="match status" value="1"/>
</dbReference>
<dbReference type="PANTHER" id="PTHR20858:SF17">
    <property type="entry name" value="HYDROXYMETHYLPYRIMIDINE_PHOSPHOMETHYLPYRIMIDINE KINASE THI20-RELATED"/>
    <property type="match status" value="1"/>
</dbReference>
<dbReference type="PANTHER" id="PTHR20858">
    <property type="entry name" value="PHOSPHOMETHYLPYRIMIDINE KINASE"/>
    <property type="match status" value="1"/>
</dbReference>
<dbReference type="GO" id="GO:0005829">
    <property type="term" value="C:cytosol"/>
    <property type="evidence" value="ECO:0007669"/>
    <property type="project" value="TreeGrafter"/>
</dbReference>
<dbReference type="AlphaFoldDB" id="A0A1N6DE29"/>
<dbReference type="NCBIfam" id="TIGR00097">
    <property type="entry name" value="HMP-P_kinase"/>
    <property type="match status" value="1"/>
</dbReference>
<dbReference type="GO" id="GO:0009228">
    <property type="term" value="P:thiamine biosynthetic process"/>
    <property type="evidence" value="ECO:0007669"/>
    <property type="project" value="InterPro"/>
</dbReference>
<reference evidence="4 5" key="1">
    <citation type="submission" date="2016-11" db="EMBL/GenBank/DDBJ databases">
        <authorList>
            <person name="Jaros S."/>
            <person name="Januszkiewicz K."/>
            <person name="Wedrychowicz H."/>
        </authorList>
    </citation>
    <scope>NUCLEOTIDE SEQUENCE [LARGE SCALE GENOMIC DNA]</scope>
    <source>
        <strain evidence="4 5">DSM 17737</strain>
    </source>
</reference>
<dbReference type="STRING" id="364032.SAMN05443662_0065"/>
<dbReference type="EC" id="2.7.1.49" evidence="2"/>
<dbReference type="Gene3D" id="3.40.1190.20">
    <property type="match status" value="1"/>
</dbReference>
<dbReference type="EMBL" id="FSRE01000001">
    <property type="protein sequence ID" value="SIN68904.1"/>
    <property type="molecule type" value="Genomic_DNA"/>
</dbReference>
<dbReference type="Pfam" id="PF08543">
    <property type="entry name" value="Phos_pyr_kin"/>
    <property type="match status" value="1"/>
</dbReference>
<dbReference type="InterPro" id="IPR013749">
    <property type="entry name" value="PM/HMP-P_kinase-1"/>
</dbReference>
<comment type="pathway">
    <text evidence="1">Cofactor biosynthesis; thiamine diphosphate biosynthesis.</text>
</comment>
<evidence type="ECO:0000313" key="4">
    <source>
        <dbReference type="EMBL" id="SIN68904.1"/>
    </source>
</evidence>
<protein>
    <recommendedName>
        <fullName evidence="2">hydroxymethylpyrimidine kinase</fullName>
        <ecNumber evidence="2">2.7.1.49</ecNumber>
    </recommendedName>
</protein>
<proteinExistence type="predicted"/>
<evidence type="ECO:0000259" key="3">
    <source>
        <dbReference type="Pfam" id="PF08543"/>
    </source>
</evidence>
<keyword evidence="4" id="KW-0808">Transferase</keyword>
<dbReference type="Proteomes" id="UP000198461">
    <property type="component" value="Unassembled WGS sequence"/>
</dbReference>
<dbReference type="InterPro" id="IPR029056">
    <property type="entry name" value="Ribokinase-like"/>
</dbReference>
<accession>A0A1N6DE29</accession>
<dbReference type="GO" id="GO:0008972">
    <property type="term" value="F:phosphomethylpyrimidine kinase activity"/>
    <property type="evidence" value="ECO:0007669"/>
    <property type="project" value="InterPro"/>
</dbReference>
<dbReference type="GO" id="GO:0008902">
    <property type="term" value="F:hydroxymethylpyrimidine kinase activity"/>
    <property type="evidence" value="ECO:0007669"/>
    <property type="project" value="UniProtKB-EC"/>
</dbReference>
<gene>
    <name evidence="4" type="ORF">SAMN05443662_0065</name>
</gene>